<gene>
    <name evidence="1" type="ORF">CJN711_LOCUS6268</name>
</gene>
<name>A0A814MTV6_9BILA</name>
<dbReference type="SUPFAM" id="SSF56219">
    <property type="entry name" value="DNase I-like"/>
    <property type="match status" value="1"/>
</dbReference>
<sequence>MLYSGIPIEKKTRSAFGVGIMMSKSATTAWRNSGAEWEAINERIIRLRIKCEPIPINMIVIYAPINSTNKHITEVSEEFYLQLQTILDKIPQSEICIIMGDFNARTGQEQHQTMPKTVGPHTTDVKNENGVRLTDFCQTNNLIISNTFFKHKCAHQKFWMHPGTKIWHTLDYTLINKNFRSTIEDVRFYRRAAGGIETDHHLMRSKLKLHLRSRNKITQTNQQMKIDRSKLQDDLILKMYQKELVTTYEESNQSSLDVNNKYIEFVKYVRQATQKHLTKKADKNKKRKEWMTDEIMNKVDEKSAAYVKWQNHRGTADEDKYKGKYTVLRKVVKNMINERQIEYWNKVSSEIETAITQHDPATAYAIIRRFKSGKQDVQNMSVKKKSAVGTHTIDSISIPNISTLEIQRQDKIPTLEEIQLALSQMKSKKAPGNDGIIVDILKAGGTPGLIWLKELSVEIWENERIPENWSSAILIPLFKNKGDKTSCDNYRGICLLNVVERITQEYGLTMNVNKTCIMSSVQSKNNVNGKTIKNQQAEDVQVDIIIRNQKIETTQSFTYLGSLISNDHKADKEIKTRITKATTAFNSLRQLVWYKKRISILAKLRIFRACVLPVLLYASEGWCLTKVQEDKISVFYMKCIRTILGLNLGDHVSNSAILNLSGQPSVENIM</sequence>
<dbReference type="InterPro" id="IPR036691">
    <property type="entry name" value="Endo/exonu/phosph_ase_sf"/>
</dbReference>
<dbReference type="AlphaFoldDB" id="A0A814MTV6"/>
<organism evidence="1 2">
    <name type="scientific">Rotaria magnacalcarata</name>
    <dbReference type="NCBI Taxonomy" id="392030"/>
    <lineage>
        <taxon>Eukaryota</taxon>
        <taxon>Metazoa</taxon>
        <taxon>Spiralia</taxon>
        <taxon>Gnathifera</taxon>
        <taxon>Rotifera</taxon>
        <taxon>Eurotatoria</taxon>
        <taxon>Bdelloidea</taxon>
        <taxon>Philodinida</taxon>
        <taxon>Philodinidae</taxon>
        <taxon>Rotaria</taxon>
    </lineage>
</organism>
<evidence type="ECO:0008006" key="3">
    <source>
        <dbReference type="Google" id="ProtNLM"/>
    </source>
</evidence>
<reference evidence="1" key="1">
    <citation type="submission" date="2021-02" db="EMBL/GenBank/DDBJ databases">
        <authorList>
            <person name="Nowell W R."/>
        </authorList>
    </citation>
    <scope>NUCLEOTIDE SEQUENCE</scope>
</reference>
<comment type="caution">
    <text evidence="1">The sequence shown here is derived from an EMBL/GenBank/DDBJ whole genome shotgun (WGS) entry which is preliminary data.</text>
</comment>
<accession>A0A814MTV6</accession>
<dbReference type="Gene3D" id="3.60.10.10">
    <property type="entry name" value="Endonuclease/exonuclease/phosphatase"/>
    <property type="match status" value="1"/>
</dbReference>
<dbReference type="PANTHER" id="PTHR47027">
    <property type="entry name" value="REVERSE TRANSCRIPTASE DOMAIN-CONTAINING PROTEIN"/>
    <property type="match status" value="1"/>
</dbReference>
<dbReference type="Proteomes" id="UP000663855">
    <property type="component" value="Unassembled WGS sequence"/>
</dbReference>
<proteinExistence type="predicted"/>
<dbReference type="PANTHER" id="PTHR47027:SF20">
    <property type="entry name" value="REVERSE TRANSCRIPTASE-LIKE PROTEIN WITH RNA-DIRECTED DNA POLYMERASE DOMAIN"/>
    <property type="match status" value="1"/>
</dbReference>
<protein>
    <recommendedName>
        <fullName evidence="3">Endonuclease/exonuclease/phosphatase domain-containing protein</fullName>
    </recommendedName>
</protein>
<evidence type="ECO:0000313" key="1">
    <source>
        <dbReference type="EMBL" id="CAF1082476.1"/>
    </source>
</evidence>
<dbReference type="EMBL" id="CAJNOV010001886">
    <property type="protein sequence ID" value="CAF1082476.1"/>
    <property type="molecule type" value="Genomic_DNA"/>
</dbReference>
<evidence type="ECO:0000313" key="2">
    <source>
        <dbReference type="Proteomes" id="UP000663855"/>
    </source>
</evidence>